<dbReference type="InterPro" id="IPR010982">
    <property type="entry name" value="Lambda_DNA-bd_dom_sf"/>
</dbReference>
<sequence>MAGEWSAVAVAIKTRLAELGWTQQELSQRSQVSVATIRQLQNDTSSARRRNPRTLTALSEALGWSPDHLAAVADGRDPAEDPDADDPIVAELATIKESLAIMSSRLDAIEQQLADGDEPARDARSGD</sequence>
<dbReference type="AlphaFoldDB" id="A0A4R6V584"/>
<evidence type="ECO:0000259" key="1">
    <source>
        <dbReference type="PROSITE" id="PS50943"/>
    </source>
</evidence>
<comment type="caution">
    <text evidence="2">The sequence shown here is derived from an EMBL/GenBank/DDBJ whole genome shotgun (WGS) entry which is preliminary data.</text>
</comment>
<evidence type="ECO:0000313" key="3">
    <source>
        <dbReference type="Proteomes" id="UP000295705"/>
    </source>
</evidence>
<gene>
    <name evidence="2" type="ORF">EV188_106238</name>
</gene>
<dbReference type="Pfam" id="PF01381">
    <property type="entry name" value="HTH_3"/>
    <property type="match status" value="1"/>
</dbReference>
<dbReference type="Proteomes" id="UP000295705">
    <property type="component" value="Unassembled WGS sequence"/>
</dbReference>
<name>A0A4R6V584_9PSEU</name>
<dbReference type="RefSeq" id="WP_133828304.1">
    <property type="nucleotide sequence ID" value="NZ_BAABHR010000066.1"/>
</dbReference>
<keyword evidence="3" id="KW-1185">Reference proteome</keyword>
<accession>A0A4R6V584</accession>
<dbReference type="GO" id="GO:0003677">
    <property type="term" value="F:DNA binding"/>
    <property type="evidence" value="ECO:0007669"/>
    <property type="project" value="InterPro"/>
</dbReference>
<proteinExistence type="predicted"/>
<protein>
    <submittedName>
        <fullName evidence="2">Helix-turn-helix protein</fullName>
    </submittedName>
</protein>
<reference evidence="2 3" key="1">
    <citation type="submission" date="2019-03" db="EMBL/GenBank/DDBJ databases">
        <title>Genomic Encyclopedia of Type Strains, Phase IV (KMG-IV): sequencing the most valuable type-strain genomes for metagenomic binning, comparative biology and taxonomic classification.</title>
        <authorList>
            <person name="Goeker M."/>
        </authorList>
    </citation>
    <scope>NUCLEOTIDE SEQUENCE [LARGE SCALE GENOMIC DNA]</scope>
    <source>
        <strain evidence="2 3">DSM 45775</strain>
    </source>
</reference>
<organism evidence="2 3">
    <name type="scientific">Actinomycetospora succinea</name>
    <dbReference type="NCBI Taxonomy" id="663603"/>
    <lineage>
        <taxon>Bacteria</taxon>
        <taxon>Bacillati</taxon>
        <taxon>Actinomycetota</taxon>
        <taxon>Actinomycetes</taxon>
        <taxon>Pseudonocardiales</taxon>
        <taxon>Pseudonocardiaceae</taxon>
        <taxon>Actinomycetospora</taxon>
    </lineage>
</organism>
<dbReference type="EMBL" id="SNYO01000006">
    <property type="protein sequence ID" value="TDQ54091.1"/>
    <property type="molecule type" value="Genomic_DNA"/>
</dbReference>
<dbReference type="Gene3D" id="1.10.260.40">
    <property type="entry name" value="lambda repressor-like DNA-binding domains"/>
    <property type="match status" value="1"/>
</dbReference>
<dbReference type="SUPFAM" id="SSF47413">
    <property type="entry name" value="lambda repressor-like DNA-binding domains"/>
    <property type="match status" value="1"/>
</dbReference>
<dbReference type="SMART" id="SM00530">
    <property type="entry name" value="HTH_XRE"/>
    <property type="match status" value="1"/>
</dbReference>
<evidence type="ECO:0000313" key="2">
    <source>
        <dbReference type="EMBL" id="TDQ54091.1"/>
    </source>
</evidence>
<dbReference type="PROSITE" id="PS50943">
    <property type="entry name" value="HTH_CROC1"/>
    <property type="match status" value="1"/>
</dbReference>
<feature type="domain" description="HTH cro/C1-type" evidence="1">
    <location>
        <begin position="12"/>
        <end position="69"/>
    </location>
</feature>
<dbReference type="InterPro" id="IPR001387">
    <property type="entry name" value="Cro/C1-type_HTH"/>
</dbReference>
<dbReference type="OrthoDB" id="5186342at2"/>
<dbReference type="CDD" id="cd00093">
    <property type="entry name" value="HTH_XRE"/>
    <property type="match status" value="1"/>
</dbReference>